<dbReference type="GO" id="GO:0046872">
    <property type="term" value="F:metal ion binding"/>
    <property type="evidence" value="ECO:0007669"/>
    <property type="project" value="UniProtKB-KW"/>
</dbReference>
<accession>A0A0N4ZLZ8</accession>
<feature type="domain" description="EGF-like" evidence="7 8">
    <location>
        <begin position="250"/>
        <end position="261"/>
    </location>
</feature>
<evidence type="ECO:0000256" key="4">
    <source>
        <dbReference type="ARBA" id="ARBA00022833"/>
    </source>
</evidence>
<evidence type="ECO:0000313" key="10">
    <source>
        <dbReference type="WBParaSite" id="PTRK_0000953700.1"/>
    </source>
</evidence>
<keyword evidence="1" id="KW-0645">Protease</keyword>
<dbReference type="PANTHER" id="PTHR10127">
    <property type="entry name" value="DISCOIDIN, CUB, EGF, LAMININ , AND ZINC METALLOPROTEASE DOMAIN CONTAINING"/>
    <property type="match status" value="1"/>
</dbReference>
<dbReference type="InterPro" id="IPR024079">
    <property type="entry name" value="MetalloPept_cat_dom_sf"/>
</dbReference>
<dbReference type="InterPro" id="IPR000742">
    <property type="entry name" value="EGF"/>
</dbReference>
<reference evidence="10" key="1">
    <citation type="submission" date="2017-02" db="UniProtKB">
        <authorList>
            <consortium name="WormBaseParasite"/>
        </authorList>
    </citation>
    <scope>IDENTIFICATION</scope>
</reference>
<evidence type="ECO:0000256" key="3">
    <source>
        <dbReference type="ARBA" id="ARBA00022801"/>
    </source>
</evidence>
<keyword evidence="6" id="KW-0732">Signal</keyword>
<evidence type="ECO:0000256" key="1">
    <source>
        <dbReference type="ARBA" id="ARBA00022670"/>
    </source>
</evidence>
<evidence type="ECO:0000313" key="9">
    <source>
        <dbReference type="Proteomes" id="UP000038045"/>
    </source>
</evidence>
<dbReference type="Proteomes" id="UP000038045">
    <property type="component" value="Unplaced"/>
</dbReference>
<proteinExistence type="predicted"/>
<evidence type="ECO:0000259" key="7">
    <source>
        <dbReference type="PROSITE" id="PS00022"/>
    </source>
</evidence>
<feature type="signal peptide" evidence="6">
    <location>
        <begin position="1"/>
        <end position="18"/>
    </location>
</feature>
<dbReference type="GO" id="GO:0004222">
    <property type="term" value="F:metalloendopeptidase activity"/>
    <property type="evidence" value="ECO:0007669"/>
    <property type="project" value="InterPro"/>
</dbReference>
<keyword evidence="3" id="KW-0378">Hydrolase</keyword>
<dbReference type="GO" id="GO:0006508">
    <property type="term" value="P:proteolysis"/>
    <property type="evidence" value="ECO:0007669"/>
    <property type="project" value="UniProtKB-KW"/>
</dbReference>
<protein>
    <submittedName>
        <fullName evidence="10">Astacin domain-containing protein</fullName>
    </submittedName>
</protein>
<keyword evidence="5" id="KW-0482">Metalloprotease</keyword>
<sequence>MWNNILLFVVYFFYYSLQDEINDDKVNLTQLVKNFTRPTLHSATNVVLICNENNTLSNSTLMNIIDFFSNSTCVQFRSVTISQIKNGFKLKKGTYNNLRINKFKNLTTIQLNDKCSKNDLCIKYFLGLALGMIPQVNREDRDNYVAVFSGNIGQKNMSRFRKLNDTLFINQNYSFDFGSFFNRNPYYCSINSSKTCSSRSNTLYYDRMLGQKNDYSFADRRTFCNYYNIKTLPTVTCQNGGFYNPNTSSCICPDGYIGVDCSKLQETSNCGRQVVNATKDEQYMFACGKRTCYYEITKDEQYMFACGKRTCYYEINSLNKGGIEMEILFLNTKNITPCIPYYALEVRYSDDKGVTGLSLCGLYTDKISLTTPSDKVFVGYNGRQNDSFFMLFKASTPIRKLTNKSSSQISIKGNYHEGNDLNKLDCPELPETISLN</sequence>
<dbReference type="Gene3D" id="3.40.390.10">
    <property type="entry name" value="Collagenase (Catalytic Domain)"/>
    <property type="match status" value="1"/>
</dbReference>
<keyword evidence="9" id="KW-1185">Reference proteome</keyword>
<evidence type="ECO:0000256" key="5">
    <source>
        <dbReference type="ARBA" id="ARBA00023049"/>
    </source>
</evidence>
<dbReference type="PROSITE" id="PS01186">
    <property type="entry name" value="EGF_2"/>
    <property type="match status" value="1"/>
</dbReference>
<name>A0A0N4ZLZ8_PARTI</name>
<feature type="chain" id="PRO_5005891961" evidence="6">
    <location>
        <begin position="19"/>
        <end position="436"/>
    </location>
</feature>
<organism evidence="9 10">
    <name type="scientific">Parastrongyloides trichosuri</name>
    <name type="common">Possum-specific nematode worm</name>
    <dbReference type="NCBI Taxonomy" id="131310"/>
    <lineage>
        <taxon>Eukaryota</taxon>
        <taxon>Metazoa</taxon>
        <taxon>Ecdysozoa</taxon>
        <taxon>Nematoda</taxon>
        <taxon>Chromadorea</taxon>
        <taxon>Rhabditida</taxon>
        <taxon>Tylenchina</taxon>
        <taxon>Panagrolaimomorpha</taxon>
        <taxon>Strongyloidoidea</taxon>
        <taxon>Strongyloididae</taxon>
        <taxon>Parastrongyloides</taxon>
    </lineage>
</organism>
<dbReference type="InterPro" id="IPR001506">
    <property type="entry name" value="Peptidase_M12A"/>
</dbReference>
<dbReference type="AlphaFoldDB" id="A0A0N4ZLZ8"/>
<evidence type="ECO:0000256" key="6">
    <source>
        <dbReference type="SAM" id="SignalP"/>
    </source>
</evidence>
<dbReference type="PROSITE" id="PS00022">
    <property type="entry name" value="EGF_1"/>
    <property type="match status" value="1"/>
</dbReference>
<evidence type="ECO:0000256" key="2">
    <source>
        <dbReference type="ARBA" id="ARBA00022723"/>
    </source>
</evidence>
<evidence type="ECO:0000259" key="8">
    <source>
        <dbReference type="PROSITE" id="PS01186"/>
    </source>
</evidence>
<keyword evidence="4" id="KW-0862">Zinc</keyword>
<dbReference type="PANTHER" id="PTHR10127:SF780">
    <property type="entry name" value="METALLOENDOPEPTIDASE"/>
    <property type="match status" value="1"/>
</dbReference>
<dbReference type="Pfam" id="PF01400">
    <property type="entry name" value="Astacin"/>
    <property type="match status" value="1"/>
</dbReference>
<keyword evidence="2" id="KW-0479">Metal-binding</keyword>
<dbReference type="WBParaSite" id="PTRK_0000953700.1">
    <property type="protein sequence ID" value="PTRK_0000953700.1"/>
    <property type="gene ID" value="PTRK_0000953700"/>
</dbReference>